<evidence type="ECO:0000313" key="3">
    <source>
        <dbReference type="EMBL" id="WNM61461.1"/>
    </source>
</evidence>
<dbReference type="InterPro" id="IPR024402">
    <property type="entry name" value="DUF2726"/>
</dbReference>
<evidence type="ECO:0000313" key="4">
    <source>
        <dbReference type="Proteomes" id="UP001302494"/>
    </source>
</evidence>
<evidence type="ECO:0000256" key="1">
    <source>
        <dbReference type="SAM" id="Phobius"/>
    </source>
</evidence>
<dbReference type="KEGG" id="nneo:PQG83_17125"/>
<sequence>MSQNGLSLILLAVFMLGVVFLLRWIWRRPLPAGVLPALNPESGESVVTARPIMSPEEATLYNLITLAARDHMLVLAKIPLLSVLSVVDKDEEARKAAMRTIQPVRCDVVLAHPGTLKVMTVITLNKEIPTTSGREDRDRFVETLLKAAGIQSIILQTTQTYSVDQLTGLLGLAEEE</sequence>
<dbReference type="AlphaFoldDB" id="A0AA96GGN2"/>
<keyword evidence="1" id="KW-0472">Membrane</keyword>
<keyword evidence="1" id="KW-1133">Transmembrane helix</keyword>
<dbReference type="RefSeq" id="WP_312743650.1">
    <property type="nucleotide sequence ID" value="NZ_CP116968.1"/>
</dbReference>
<gene>
    <name evidence="3" type="ORF">PQG83_17125</name>
</gene>
<evidence type="ECO:0000259" key="2">
    <source>
        <dbReference type="Pfam" id="PF10881"/>
    </source>
</evidence>
<feature type="transmembrane region" description="Helical" evidence="1">
    <location>
        <begin position="6"/>
        <end position="26"/>
    </location>
</feature>
<protein>
    <submittedName>
        <fullName evidence="3">DUF2726 domain-containing protein</fullName>
    </submittedName>
</protein>
<feature type="domain" description="DUF2726" evidence="2">
    <location>
        <begin position="50"/>
        <end position="166"/>
    </location>
</feature>
<name>A0AA96GGN2_9BACT</name>
<dbReference type="EMBL" id="CP116968">
    <property type="protein sequence ID" value="WNM61461.1"/>
    <property type="molecule type" value="Genomic_DNA"/>
</dbReference>
<reference evidence="3 4" key="1">
    <citation type="submission" date="2023-01" db="EMBL/GenBank/DDBJ databases">
        <title>Cultivation and genomic characterization of new, ubiquitous marine nitrite-oxidizing bacteria from the Nitrospirales.</title>
        <authorList>
            <person name="Mueller A.J."/>
            <person name="Daebeler A."/>
            <person name="Herbold C.W."/>
            <person name="Kirkegaard R.H."/>
            <person name="Daims H."/>
        </authorList>
    </citation>
    <scope>NUCLEOTIDE SEQUENCE [LARGE SCALE GENOMIC DNA]</scope>
    <source>
        <strain evidence="3 4">DK</strain>
    </source>
</reference>
<dbReference type="Pfam" id="PF10881">
    <property type="entry name" value="DUF2726"/>
    <property type="match status" value="1"/>
</dbReference>
<dbReference type="Proteomes" id="UP001302494">
    <property type="component" value="Chromosome"/>
</dbReference>
<keyword evidence="4" id="KW-1185">Reference proteome</keyword>
<proteinExistence type="predicted"/>
<keyword evidence="1" id="KW-0812">Transmembrane</keyword>
<accession>A0AA96GGN2</accession>
<organism evidence="3 4">
    <name type="scientific">Candidatus Nitrospira neomarina</name>
    <dbReference type="NCBI Taxonomy" id="3020899"/>
    <lineage>
        <taxon>Bacteria</taxon>
        <taxon>Pseudomonadati</taxon>
        <taxon>Nitrospirota</taxon>
        <taxon>Nitrospiria</taxon>
        <taxon>Nitrospirales</taxon>
        <taxon>Nitrospiraceae</taxon>
        <taxon>Nitrospira</taxon>
    </lineage>
</organism>